<proteinExistence type="predicted"/>
<comment type="caution">
    <text evidence="1">The sequence shown here is derived from an EMBL/GenBank/DDBJ whole genome shotgun (WGS) entry which is preliminary data.</text>
</comment>
<gene>
    <name evidence="1" type="ORF">VB776_09940</name>
</gene>
<evidence type="ECO:0000313" key="2">
    <source>
        <dbReference type="Proteomes" id="UP001303899"/>
    </source>
</evidence>
<accession>A0ABU5S491</accession>
<dbReference type="RefSeq" id="WP_323328542.1">
    <property type="nucleotide sequence ID" value="NZ_JAYGIL010000010.1"/>
</dbReference>
<dbReference type="Proteomes" id="UP001303899">
    <property type="component" value="Unassembled WGS sequence"/>
</dbReference>
<protein>
    <submittedName>
        <fullName evidence="1">Uncharacterized protein</fullName>
    </submittedName>
</protein>
<dbReference type="EMBL" id="JAYGIL010000010">
    <property type="protein sequence ID" value="MEA5403235.1"/>
    <property type="molecule type" value="Genomic_DNA"/>
</dbReference>
<reference evidence="1 2" key="1">
    <citation type="submission" date="2023-12" db="EMBL/GenBank/DDBJ databases">
        <title>Novel species of the genus Arcicella isolated from rivers.</title>
        <authorList>
            <person name="Lu H."/>
        </authorList>
    </citation>
    <scope>NUCLEOTIDE SEQUENCE [LARGE SCALE GENOMIC DNA]</scope>
    <source>
        <strain evidence="1 2">DC2W</strain>
    </source>
</reference>
<evidence type="ECO:0000313" key="1">
    <source>
        <dbReference type="EMBL" id="MEA5403235.1"/>
    </source>
</evidence>
<organism evidence="1 2">
    <name type="scientific">Arcicella gelida</name>
    <dbReference type="NCBI Taxonomy" id="2984195"/>
    <lineage>
        <taxon>Bacteria</taxon>
        <taxon>Pseudomonadati</taxon>
        <taxon>Bacteroidota</taxon>
        <taxon>Cytophagia</taxon>
        <taxon>Cytophagales</taxon>
        <taxon>Flectobacillaceae</taxon>
        <taxon>Arcicella</taxon>
    </lineage>
</organism>
<keyword evidence="2" id="KW-1185">Reference proteome</keyword>
<name>A0ABU5S491_9BACT</name>
<sequence>MKQKTGFDLSEQESETMSMQLIQIDAEKAHLGEKLFQLTKSKEDRADTFKVICALLRMFSDMVKVKQGLRNSELIWCSDWILKTYTHESVEDIALALKQALFEEKTFYGALTIGNVKDIICSYFDRKIDLLEEQHNTLKYEPDDPLIFEASRLILAKSKEENVNTLDKLIEWEKGQKRVRATEVLKEYQNNVEKIMKVTTSFQDLEKGGEGLAK</sequence>